<organism evidence="2 3">
    <name type="scientific">Meloidogyne incognita</name>
    <name type="common">Southern root-knot nematode worm</name>
    <name type="synonym">Oxyuris incognita</name>
    <dbReference type="NCBI Taxonomy" id="6306"/>
    <lineage>
        <taxon>Eukaryota</taxon>
        <taxon>Metazoa</taxon>
        <taxon>Ecdysozoa</taxon>
        <taxon>Nematoda</taxon>
        <taxon>Chromadorea</taxon>
        <taxon>Rhabditida</taxon>
        <taxon>Tylenchina</taxon>
        <taxon>Tylenchomorpha</taxon>
        <taxon>Tylenchoidea</taxon>
        <taxon>Meloidogynidae</taxon>
        <taxon>Meloidogyninae</taxon>
        <taxon>Meloidogyne</taxon>
        <taxon>Meloidogyne incognita group</taxon>
    </lineage>
</organism>
<dbReference type="Proteomes" id="UP000887563">
    <property type="component" value="Unplaced"/>
</dbReference>
<evidence type="ECO:0000313" key="2">
    <source>
        <dbReference type="Proteomes" id="UP000887563"/>
    </source>
</evidence>
<evidence type="ECO:0000313" key="3">
    <source>
        <dbReference type="WBParaSite" id="Minc3s00943g19147"/>
    </source>
</evidence>
<feature type="region of interest" description="Disordered" evidence="1">
    <location>
        <begin position="47"/>
        <end position="71"/>
    </location>
</feature>
<evidence type="ECO:0000256" key="1">
    <source>
        <dbReference type="SAM" id="MobiDB-lite"/>
    </source>
</evidence>
<name>A0A914M353_MELIC</name>
<dbReference type="WBParaSite" id="Minc3s00943g19147">
    <property type="protein sequence ID" value="Minc3s00943g19147"/>
    <property type="gene ID" value="Minc3s00943g19147"/>
</dbReference>
<protein>
    <submittedName>
        <fullName evidence="3">Candidate secreted effector</fullName>
    </submittedName>
</protein>
<keyword evidence="2" id="KW-1185">Reference proteome</keyword>
<sequence>MKSVSNCENCTINKLTTNWTIVRRERKCLRPSFDISIPSIIILPEAGSTKRNKARTKRAYETESPTNPAVT</sequence>
<proteinExistence type="predicted"/>
<accession>A0A914M353</accession>
<dbReference type="AlphaFoldDB" id="A0A914M353"/>
<reference evidence="3" key="1">
    <citation type="submission" date="2022-11" db="UniProtKB">
        <authorList>
            <consortium name="WormBaseParasite"/>
        </authorList>
    </citation>
    <scope>IDENTIFICATION</scope>
</reference>